<reference evidence="2" key="1">
    <citation type="submission" date="2022-07" db="EMBL/GenBank/DDBJ databases">
        <title>Taxonomy of Novel Oxalotrophic and Methylotrophic Bacteria.</title>
        <authorList>
            <person name="Sahin N."/>
            <person name="Tani A."/>
        </authorList>
    </citation>
    <scope>NUCLEOTIDE SEQUENCE</scope>
    <source>
        <strain evidence="2">Y10</strain>
    </source>
</reference>
<proteinExistence type="predicted"/>
<name>A0ABQ5MFR4_9FLAO</name>
<dbReference type="InterPro" id="IPR021958">
    <property type="entry name" value="DUF3575"/>
</dbReference>
<dbReference type="Proteomes" id="UP001143543">
    <property type="component" value="Unassembled WGS sequence"/>
</dbReference>
<sequence>MKAKKTKVIICSLVLALSFLYSKQASAQTYVKGNLPLAAVLIPNFAIETGIGGKWSVQASATASLWESVNGGPQKFFFLIAEARYHLDTIDHGFFAGLNIGGANFKMQKYNYWNTDKYQVGYAYLGGASLGYNFKINEKWGLELFVGGGFIGSFYRGYYLSTGEQYDQDQVQDMNRQFDRSGDWLPYEGGLMLTYKL</sequence>
<comment type="caution">
    <text evidence="2">The sequence shown here is derived from an EMBL/GenBank/DDBJ whole genome shotgun (WGS) entry which is preliminary data.</text>
</comment>
<evidence type="ECO:0000313" key="3">
    <source>
        <dbReference type="Proteomes" id="UP001143543"/>
    </source>
</evidence>
<evidence type="ECO:0008006" key="4">
    <source>
        <dbReference type="Google" id="ProtNLM"/>
    </source>
</evidence>
<dbReference type="EMBL" id="BRVO01000001">
    <property type="protein sequence ID" value="GLB48234.1"/>
    <property type="molecule type" value="Genomic_DNA"/>
</dbReference>
<organism evidence="2 3">
    <name type="scientific">Neptunitalea lumnitzerae</name>
    <dbReference type="NCBI Taxonomy" id="2965509"/>
    <lineage>
        <taxon>Bacteria</taxon>
        <taxon>Pseudomonadati</taxon>
        <taxon>Bacteroidota</taxon>
        <taxon>Flavobacteriia</taxon>
        <taxon>Flavobacteriales</taxon>
        <taxon>Flavobacteriaceae</taxon>
        <taxon>Neptunitalea</taxon>
    </lineage>
</organism>
<keyword evidence="1" id="KW-0732">Signal</keyword>
<dbReference type="RefSeq" id="WP_281763887.1">
    <property type="nucleotide sequence ID" value="NZ_BRVO01000001.1"/>
</dbReference>
<gene>
    <name evidence="2" type="ORF">Y10_06020</name>
</gene>
<evidence type="ECO:0000256" key="1">
    <source>
        <dbReference type="SAM" id="SignalP"/>
    </source>
</evidence>
<feature type="signal peptide" evidence="1">
    <location>
        <begin position="1"/>
        <end position="27"/>
    </location>
</feature>
<accession>A0ABQ5MFR4</accession>
<feature type="chain" id="PRO_5046456403" description="DUF3575 domain-containing protein" evidence="1">
    <location>
        <begin position="28"/>
        <end position="197"/>
    </location>
</feature>
<protein>
    <recommendedName>
        <fullName evidence="4">DUF3575 domain-containing protein</fullName>
    </recommendedName>
</protein>
<keyword evidence="3" id="KW-1185">Reference proteome</keyword>
<evidence type="ECO:0000313" key="2">
    <source>
        <dbReference type="EMBL" id="GLB48234.1"/>
    </source>
</evidence>
<dbReference type="Pfam" id="PF12099">
    <property type="entry name" value="DUF3575"/>
    <property type="match status" value="1"/>
</dbReference>